<feature type="compositionally biased region" description="Low complexity" evidence="1">
    <location>
        <begin position="139"/>
        <end position="149"/>
    </location>
</feature>
<accession>A0AAN6ZEF3</accession>
<reference evidence="2" key="1">
    <citation type="journal article" date="2023" name="Mol. Phylogenet. Evol.">
        <title>Genome-scale phylogeny and comparative genomics of the fungal order Sordariales.</title>
        <authorList>
            <person name="Hensen N."/>
            <person name="Bonometti L."/>
            <person name="Westerberg I."/>
            <person name="Brannstrom I.O."/>
            <person name="Guillou S."/>
            <person name="Cros-Aarteil S."/>
            <person name="Calhoun S."/>
            <person name="Haridas S."/>
            <person name="Kuo A."/>
            <person name="Mondo S."/>
            <person name="Pangilinan J."/>
            <person name="Riley R."/>
            <person name="LaButti K."/>
            <person name="Andreopoulos B."/>
            <person name="Lipzen A."/>
            <person name="Chen C."/>
            <person name="Yan M."/>
            <person name="Daum C."/>
            <person name="Ng V."/>
            <person name="Clum A."/>
            <person name="Steindorff A."/>
            <person name="Ohm R.A."/>
            <person name="Martin F."/>
            <person name="Silar P."/>
            <person name="Natvig D.O."/>
            <person name="Lalanne C."/>
            <person name="Gautier V."/>
            <person name="Ament-Velasquez S.L."/>
            <person name="Kruys A."/>
            <person name="Hutchinson M.I."/>
            <person name="Powell A.J."/>
            <person name="Barry K."/>
            <person name="Miller A.N."/>
            <person name="Grigoriev I.V."/>
            <person name="Debuchy R."/>
            <person name="Gladieux P."/>
            <person name="Hiltunen Thoren M."/>
            <person name="Johannesson H."/>
        </authorList>
    </citation>
    <scope>NUCLEOTIDE SEQUENCE</scope>
    <source>
        <strain evidence="2">CBS 123565</strain>
    </source>
</reference>
<keyword evidence="3" id="KW-1185">Reference proteome</keyword>
<evidence type="ECO:0000313" key="2">
    <source>
        <dbReference type="EMBL" id="KAK4135322.1"/>
    </source>
</evidence>
<feature type="compositionally biased region" description="Low complexity" evidence="1">
    <location>
        <begin position="180"/>
        <end position="192"/>
    </location>
</feature>
<dbReference type="AlphaFoldDB" id="A0AAN6ZEF3"/>
<feature type="region of interest" description="Disordered" evidence="1">
    <location>
        <begin position="124"/>
        <end position="328"/>
    </location>
</feature>
<feature type="compositionally biased region" description="Pro residues" evidence="1">
    <location>
        <begin position="298"/>
        <end position="311"/>
    </location>
</feature>
<dbReference type="EMBL" id="MU853406">
    <property type="protein sequence ID" value="KAK4135322.1"/>
    <property type="molecule type" value="Genomic_DNA"/>
</dbReference>
<comment type="caution">
    <text evidence="2">The sequence shown here is derived from an EMBL/GenBank/DDBJ whole genome shotgun (WGS) entry which is preliminary data.</text>
</comment>
<proteinExistence type="predicted"/>
<name>A0AAN6ZEF3_9PEZI</name>
<sequence>MESTFTDVEKRFVLAEMVKVSQMDVGVLVDFIKSHEVQPDWLLMQLPGGRNMSQCLRMAEMMFNAPMPPPVISPLKRKSVGELPDQVFKRKAVVSPGETSPRGLPLSASVMPCAGTQPVNIQPRPNGYCPAPSAPTPPVSATAHTPAPTGRKRGRPPKTGQNTWLMSTYPPITPAPIAPSPASTAASQPHSPGLRGHPAHHTTHQVPSGPKLKKKVLPEIAPRPAQGVPNLEPPVRSPALPGAEYQSWREETTRREYDQLQGSETAAREPALQGHTPIVPHPRTPHPHPSPREIRPTLPEPAQPRGTPPATSPGTVKTESHTTAAAVN</sequence>
<evidence type="ECO:0000313" key="3">
    <source>
        <dbReference type="Proteomes" id="UP001304895"/>
    </source>
</evidence>
<organism evidence="2 3">
    <name type="scientific">Trichocladium antarcticum</name>
    <dbReference type="NCBI Taxonomy" id="1450529"/>
    <lineage>
        <taxon>Eukaryota</taxon>
        <taxon>Fungi</taxon>
        <taxon>Dikarya</taxon>
        <taxon>Ascomycota</taxon>
        <taxon>Pezizomycotina</taxon>
        <taxon>Sordariomycetes</taxon>
        <taxon>Sordariomycetidae</taxon>
        <taxon>Sordariales</taxon>
        <taxon>Chaetomiaceae</taxon>
        <taxon>Trichocladium</taxon>
    </lineage>
</organism>
<feature type="compositionally biased region" description="Basic and acidic residues" evidence="1">
    <location>
        <begin position="247"/>
        <end position="258"/>
    </location>
</feature>
<reference evidence="2" key="2">
    <citation type="submission" date="2023-05" db="EMBL/GenBank/DDBJ databases">
        <authorList>
            <consortium name="Lawrence Berkeley National Laboratory"/>
            <person name="Steindorff A."/>
            <person name="Hensen N."/>
            <person name="Bonometti L."/>
            <person name="Westerberg I."/>
            <person name="Brannstrom I.O."/>
            <person name="Guillou S."/>
            <person name="Cros-Aarteil S."/>
            <person name="Calhoun S."/>
            <person name="Haridas S."/>
            <person name="Kuo A."/>
            <person name="Mondo S."/>
            <person name="Pangilinan J."/>
            <person name="Riley R."/>
            <person name="Labutti K."/>
            <person name="Andreopoulos B."/>
            <person name="Lipzen A."/>
            <person name="Chen C."/>
            <person name="Yanf M."/>
            <person name="Daum C."/>
            <person name="Ng V."/>
            <person name="Clum A."/>
            <person name="Ohm R."/>
            <person name="Martin F."/>
            <person name="Silar P."/>
            <person name="Natvig D."/>
            <person name="Lalanne C."/>
            <person name="Gautier V."/>
            <person name="Ament-Velasquez S.L."/>
            <person name="Kruys A."/>
            <person name="Hutchinson M.I."/>
            <person name="Powell A.J."/>
            <person name="Barry K."/>
            <person name="Miller A.N."/>
            <person name="Grigoriev I.V."/>
            <person name="Debuchy R."/>
            <person name="Gladieux P."/>
            <person name="Thoren M.H."/>
            <person name="Johannesson H."/>
        </authorList>
    </citation>
    <scope>NUCLEOTIDE SEQUENCE</scope>
    <source>
        <strain evidence="2">CBS 123565</strain>
    </source>
</reference>
<evidence type="ECO:0000256" key="1">
    <source>
        <dbReference type="SAM" id="MobiDB-lite"/>
    </source>
</evidence>
<dbReference type="Proteomes" id="UP001304895">
    <property type="component" value="Unassembled WGS sequence"/>
</dbReference>
<protein>
    <submittedName>
        <fullName evidence="2">Uncharacterized protein</fullName>
    </submittedName>
</protein>
<feature type="compositionally biased region" description="Polar residues" evidence="1">
    <location>
        <begin position="312"/>
        <end position="328"/>
    </location>
</feature>
<dbReference type="PRINTS" id="PR01217">
    <property type="entry name" value="PRICHEXTENSN"/>
</dbReference>
<gene>
    <name evidence="2" type="ORF">BT67DRAFT_271570</name>
</gene>